<name>E1X3T0_HALMS</name>
<reference evidence="3" key="1">
    <citation type="journal article" date="2013" name="ISME J.">
        <title>A small predatory core genome in the divergent marine Bacteriovorax marinus SJ and the terrestrial Bdellovibrio bacteriovorus.</title>
        <authorList>
            <person name="Crossman L.C."/>
            <person name="Chen H."/>
            <person name="Cerdeno-Tarraga A.M."/>
            <person name="Brooks K."/>
            <person name="Quail M.A."/>
            <person name="Pineiro S.A."/>
            <person name="Hobley L."/>
            <person name="Sockett R.E."/>
            <person name="Bentley S.D."/>
            <person name="Parkhill J."/>
            <person name="Williams H.N."/>
            <person name="Stine O.C."/>
        </authorList>
    </citation>
    <scope>NUCLEOTIDE SEQUENCE [LARGE SCALE GENOMIC DNA]</scope>
    <source>
        <strain evidence="3">ATCC BAA-682 / DSM 15412 / SJ</strain>
    </source>
</reference>
<organism evidence="2 3">
    <name type="scientific">Halobacteriovorax marinus (strain ATCC BAA-682 / DSM 15412 / SJ)</name>
    <name type="common">Bacteriovorax marinus</name>
    <dbReference type="NCBI Taxonomy" id="862908"/>
    <lineage>
        <taxon>Bacteria</taxon>
        <taxon>Pseudomonadati</taxon>
        <taxon>Bdellovibrionota</taxon>
        <taxon>Bacteriovoracia</taxon>
        <taxon>Bacteriovoracales</taxon>
        <taxon>Halobacteriovoraceae</taxon>
        <taxon>Halobacteriovorax</taxon>
    </lineage>
</organism>
<dbReference type="OrthoDB" id="5295473at2"/>
<dbReference type="EMBL" id="FQ312005">
    <property type="protein sequence ID" value="CBW27009.1"/>
    <property type="molecule type" value="Genomic_DNA"/>
</dbReference>
<dbReference type="RefSeq" id="WP_014244787.1">
    <property type="nucleotide sequence ID" value="NC_016620.1"/>
</dbReference>
<feature type="signal peptide" evidence="1">
    <location>
        <begin position="1"/>
        <end position="18"/>
    </location>
</feature>
<evidence type="ECO:0000256" key="1">
    <source>
        <dbReference type="SAM" id="SignalP"/>
    </source>
</evidence>
<keyword evidence="3" id="KW-1185">Reference proteome</keyword>
<evidence type="ECO:0000313" key="2">
    <source>
        <dbReference type="EMBL" id="CBW27009.1"/>
    </source>
</evidence>
<dbReference type="PATRIC" id="fig|862908.3.peg.2098"/>
<proteinExistence type="predicted"/>
<gene>
    <name evidence="2" type="ordered locus">BMS_2205</name>
</gene>
<dbReference type="Proteomes" id="UP000008963">
    <property type="component" value="Chromosome"/>
</dbReference>
<sequence>MLNKLFFLSLILISSSFAEEVCKDGQIKYTEHQKEVIKNVKICKDSEGSIYSTNCSKLKCNFLKEPFKRPLDFRKYAGTMGSPGFKACRELKGSPQIIKYKFNGEKYWLDDARCIVDKKTFVSNAIILEVWKSYILD</sequence>
<protein>
    <recommendedName>
        <fullName evidence="4">Lipoprotein</fullName>
    </recommendedName>
</protein>
<dbReference type="AlphaFoldDB" id="E1X3T0"/>
<evidence type="ECO:0000313" key="3">
    <source>
        <dbReference type="Proteomes" id="UP000008963"/>
    </source>
</evidence>
<dbReference type="eggNOG" id="ENOG502ZRVS">
    <property type="taxonomic scope" value="Bacteria"/>
</dbReference>
<dbReference type="KEGG" id="bmx:BMS_2205"/>
<accession>E1X3T0</accession>
<evidence type="ECO:0008006" key="4">
    <source>
        <dbReference type="Google" id="ProtNLM"/>
    </source>
</evidence>
<dbReference type="HOGENOM" id="CLU_1862387_0_0_7"/>
<dbReference type="STRING" id="862908.BMS_2205"/>
<feature type="chain" id="PRO_5003154490" description="Lipoprotein" evidence="1">
    <location>
        <begin position="19"/>
        <end position="137"/>
    </location>
</feature>
<keyword evidence="1" id="KW-0732">Signal</keyword>